<proteinExistence type="predicted"/>
<keyword evidence="2" id="KW-0001">2Fe-2S</keyword>
<dbReference type="Proteomes" id="UP001501842">
    <property type="component" value="Unassembled WGS sequence"/>
</dbReference>
<comment type="cofactor">
    <cofactor evidence="1">
        <name>Fe cation</name>
        <dbReference type="ChEBI" id="CHEBI:24875"/>
    </cofactor>
</comment>
<feature type="region of interest" description="Disordered" evidence="7">
    <location>
        <begin position="1"/>
        <end position="52"/>
    </location>
</feature>
<dbReference type="InterPro" id="IPR017941">
    <property type="entry name" value="Rieske_2Fe-2S"/>
</dbReference>
<dbReference type="Pfam" id="PF00355">
    <property type="entry name" value="Rieske"/>
    <property type="match status" value="1"/>
</dbReference>
<dbReference type="PANTHER" id="PTHR43756:SF5">
    <property type="entry name" value="CHOLINE MONOOXYGENASE, CHLOROPLASTIC"/>
    <property type="match status" value="1"/>
</dbReference>
<evidence type="ECO:0000256" key="3">
    <source>
        <dbReference type="ARBA" id="ARBA00022723"/>
    </source>
</evidence>
<comment type="caution">
    <text evidence="9">The sequence shown here is derived from an EMBL/GenBank/DDBJ whole genome shotgun (WGS) entry which is preliminary data.</text>
</comment>
<gene>
    <name evidence="9" type="ORF">GCM10010439_58770</name>
</gene>
<dbReference type="PRINTS" id="PR00090">
    <property type="entry name" value="RNGDIOXGNASE"/>
</dbReference>
<keyword evidence="6" id="KW-0411">Iron-sulfur</keyword>
<evidence type="ECO:0000256" key="4">
    <source>
        <dbReference type="ARBA" id="ARBA00023002"/>
    </source>
</evidence>
<name>A0ABN3UL90_9ACTN</name>
<evidence type="ECO:0000259" key="8">
    <source>
        <dbReference type="PROSITE" id="PS51296"/>
    </source>
</evidence>
<dbReference type="InterPro" id="IPR015879">
    <property type="entry name" value="Ring_hydroxy_dOase_asu_C_dom"/>
</dbReference>
<accession>A0ABN3UL90</accession>
<dbReference type="Pfam" id="PF00848">
    <property type="entry name" value="Ring_hydroxyl_A"/>
    <property type="match status" value="1"/>
</dbReference>
<dbReference type="Gene3D" id="2.102.10.10">
    <property type="entry name" value="Rieske [2Fe-2S] iron-sulphur domain"/>
    <property type="match status" value="1"/>
</dbReference>
<feature type="compositionally biased region" description="Basic and acidic residues" evidence="7">
    <location>
        <begin position="11"/>
        <end position="32"/>
    </location>
</feature>
<protein>
    <recommendedName>
        <fullName evidence="8">Rieske domain-containing protein</fullName>
    </recommendedName>
</protein>
<keyword evidence="4" id="KW-0560">Oxidoreductase</keyword>
<sequence>MTTADMGPRPGEVDDVPRGERFYQRLLDEDTRPVPASLRATSAGPPEGAGIAPSRYFDPEIHRLEVERVWNRVWQMACREEQIPEVGDSVVYDIADTSLIVVRTAPDEIRAFHNSCLHRGTQLRTRAGHVTRFRCPYHGFTWNLDGSLHEIPCAWDFPQVDPATFRLPEAHVGTWGGFVFVNPDPNAGPLEEHLEDLPSHFAAWPLEERRLTAHIVRTMPCNWKVALEAFIEAYHTMTVHPQLLRTAADTLTQYDVYGAHVSRMLTAVGISSEHLDRPLDDAEIIKAMLGPSEEEIVLEPGSTARKVLADRVRTSLHRRTGRDHAHITDAEALDGIEYFLFPNFMPWGGYLTSFAYRFRPDGDDPGSCVIDIMVLEPVPEAGPRPPAAKTRYLGPAESWTDAPELGVFGRVFNQDGARFARVQRGLRASVRTSGTLARYQESRIRHFHATLDAYFTRPA</sequence>
<evidence type="ECO:0000313" key="10">
    <source>
        <dbReference type="Proteomes" id="UP001501842"/>
    </source>
</evidence>
<dbReference type="InterPro" id="IPR036922">
    <property type="entry name" value="Rieske_2Fe-2S_sf"/>
</dbReference>
<evidence type="ECO:0000256" key="5">
    <source>
        <dbReference type="ARBA" id="ARBA00023004"/>
    </source>
</evidence>
<dbReference type="SUPFAM" id="SSF50022">
    <property type="entry name" value="ISP domain"/>
    <property type="match status" value="1"/>
</dbReference>
<keyword evidence="5" id="KW-0408">Iron</keyword>
<evidence type="ECO:0000256" key="7">
    <source>
        <dbReference type="SAM" id="MobiDB-lite"/>
    </source>
</evidence>
<reference evidence="9 10" key="1">
    <citation type="journal article" date="2019" name="Int. J. Syst. Evol. Microbiol.">
        <title>The Global Catalogue of Microorganisms (GCM) 10K type strain sequencing project: providing services to taxonomists for standard genome sequencing and annotation.</title>
        <authorList>
            <consortium name="The Broad Institute Genomics Platform"/>
            <consortium name="The Broad Institute Genome Sequencing Center for Infectious Disease"/>
            <person name="Wu L."/>
            <person name="Ma J."/>
        </authorList>
    </citation>
    <scope>NUCLEOTIDE SEQUENCE [LARGE SCALE GENOMIC DNA]</scope>
    <source>
        <strain evidence="9 10">JCM 8201</strain>
    </source>
</reference>
<evidence type="ECO:0000256" key="6">
    <source>
        <dbReference type="ARBA" id="ARBA00023014"/>
    </source>
</evidence>
<evidence type="ECO:0000256" key="1">
    <source>
        <dbReference type="ARBA" id="ARBA00001962"/>
    </source>
</evidence>
<dbReference type="Gene3D" id="3.90.380.10">
    <property type="entry name" value="Naphthalene 1,2-dioxygenase Alpha Subunit, Chain A, domain 1"/>
    <property type="match status" value="1"/>
</dbReference>
<dbReference type="PROSITE" id="PS51296">
    <property type="entry name" value="RIESKE"/>
    <property type="match status" value="1"/>
</dbReference>
<keyword evidence="10" id="KW-1185">Reference proteome</keyword>
<dbReference type="RefSeq" id="WP_344455114.1">
    <property type="nucleotide sequence ID" value="NZ_BAAATZ010000029.1"/>
</dbReference>
<dbReference type="CDD" id="cd08882">
    <property type="entry name" value="RHO_alpha_C_MupW-like"/>
    <property type="match status" value="1"/>
</dbReference>
<dbReference type="PANTHER" id="PTHR43756">
    <property type="entry name" value="CHOLINE MONOOXYGENASE, CHLOROPLASTIC"/>
    <property type="match status" value="1"/>
</dbReference>
<evidence type="ECO:0000313" key="9">
    <source>
        <dbReference type="EMBL" id="GAA2735029.1"/>
    </source>
</evidence>
<organism evidence="9 10">
    <name type="scientific">Actinocorallia aurantiaca</name>
    <dbReference type="NCBI Taxonomy" id="46204"/>
    <lineage>
        <taxon>Bacteria</taxon>
        <taxon>Bacillati</taxon>
        <taxon>Actinomycetota</taxon>
        <taxon>Actinomycetes</taxon>
        <taxon>Streptosporangiales</taxon>
        <taxon>Thermomonosporaceae</taxon>
        <taxon>Actinocorallia</taxon>
    </lineage>
</organism>
<dbReference type="InterPro" id="IPR001663">
    <property type="entry name" value="Rng_hydr_dOase-A"/>
</dbReference>
<evidence type="ECO:0000256" key="2">
    <source>
        <dbReference type="ARBA" id="ARBA00022714"/>
    </source>
</evidence>
<dbReference type="CDD" id="cd03469">
    <property type="entry name" value="Rieske_RO_Alpha_N"/>
    <property type="match status" value="1"/>
</dbReference>
<dbReference type="SUPFAM" id="SSF55961">
    <property type="entry name" value="Bet v1-like"/>
    <property type="match status" value="1"/>
</dbReference>
<keyword evidence="3" id="KW-0479">Metal-binding</keyword>
<feature type="domain" description="Rieske" evidence="8">
    <location>
        <begin position="74"/>
        <end position="181"/>
    </location>
</feature>
<dbReference type="EMBL" id="BAAATZ010000029">
    <property type="protein sequence ID" value="GAA2735029.1"/>
    <property type="molecule type" value="Genomic_DNA"/>
</dbReference>